<proteinExistence type="predicted"/>
<dbReference type="PANTHER" id="PTHR43372">
    <property type="entry name" value="FATTY-ACID AMIDE HYDROLASE"/>
    <property type="match status" value="1"/>
</dbReference>
<comment type="caution">
    <text evidence="2">The sequence shown here is derived from an EMBL/GenBank/DDBJ whole genome shotgun (WGS) entry which is preliminary data.</text>
</comment>
<protein>
    <submittedName>
        <fullName evidence="2">Amidase</fullName>
        <ecNumber evidence="2">3.5.1.4</ecNumber>
    </submittedName>
</protein>
<keyword evidence="3" id="KW-1185">Reference proteome</keyword>
<dbReference type="InterPro" id="IPR023631">
    <property type="entry name" value="Amidase_dom"/>
</dbReference>
<dbReference type="GO" id="GO:0012505">
    <property type="term" value="C:endomembrane system"/>
    <property type="evidence" value="ECO:0007669"/>
    <property type="project" value="TreeGrafter"/>
</dbReference>
<dbReference type="EC" id="3.5.1.4" evidence="2"/>
<evidence type="ECO:0000313" key="3">
    <source>
        <dbReference type="Proteomes" id="UP000532440"/>
    </source>
</evidence>
<dbReference type="NCBIfam" id="NF004816">
    <property type="entry name" value="PRK06170.1"/>
    <property type="match status" value="1"/>
</dbReference>
<dbReference type="EMBL" id="JACHGB010000007">
    <property type="protein sequence ID" value="MBB5273623.1"/>
    <property type="molecule type" value="Genomic_DNA"/>
</dbReference>
<dbReference type="GO" id="GO:0004040">
    <property type="term" value="F:amidase activity"/>
    <property type="evidence" value="ECO:0007669"/>
    <property type="project" value="UniProtKB-EC"/>
</dbReference>
<evidence type="ECO:0000313" key="2">
    <source>
        <dbReference type="EMBL" id="MBB5273623.1"/>
    </source>
</evidence>
<reference evidence="2 3" key="1">
    <citation type="submission" date="2020-08" db="EMBL/GenBank/DDBJ databases">
        <title>Genomic Encyclopedia of Type Strains, Phase IV (KMG-IV): sequencing the most valuable type-strain genomes for metagenomic binning, comparative biology and taxonomic classification.</title>
        <authorList>
            <person name="Goeker M."/>
        </authorList>
    </citation>
    <scope>NUCLEOTIDE SEQUENCE [LARGE SCALE GENOMIC DNA]</scope>
    <source>
        <strain evidence="2 3">DSM 29781</strain>
    </source>
</reference>
<dbReference type="Pfam" id="PF01425">
    <property type="entry name" value="Amidase"/>
    <property type="match status" value="1"/>
</dbReference>
<feature type="domain" description="Amidase" evidence="1">
    <location>
        <begin position="25"/>
        <end position="461"/>
    </location>
</feature>
<dbReference type="SUPFAM" id="SSF75304">
    <property type="entry name" value="Amidase signature (AS) enzymes"/>
    <property type="match status" value="1"/>
</dbReference>
<dbReference type="Proteomes" id="UP000532440">
    <property type="component" value="Unassembled WGS sequence"/>
</dbReference>
<name>A0A7W8HM34_9BURK</name>
<dbReference type="AlphaFoldDB" id="A0A7W8HM34"/>
<keyword evidence="2" id="KW-0378">Hydrolase</keyword>
<sequence length="483" mass="51131">MPALHHLPAVRLASAVRAGEVGARDLLEHFLERVDRLNPAINAVILQDREGARARADAADAARARGDALGPLHGVPMTVKESYDLAGMPTTWGIPELRGNIARSDALAVQRLSAAGANVFGKTNVPIRLADFQSYNEIYGVTGNPWDPARTPGGSSGGSAAALAAGLTGLEIGSDIGGSIRNPAHFCGVFGHKPTWGLVPPRGHALGGVLTPTDISVIGPLARSADDLECALRLMAGPDLLESAAMRVELPPLDKPLAKLRVAVWKTDPMCPSSRDVAARVEAVAAALAGQGAVIDESARPQFSAAHGHETFTALLLAAMAARLPDGDFAAAVARAESAAPDERSAAAVQQARWQTLRVRDWARINEARTQIRWAWHRFFEQFDFLLTPVMPTSAFPHDHLPFNERSIVVDGMSHRYSMQTFWAGLAGVAYLPATVLPAGSCAAGLPIGVQVIGPAFGDLRTIQLAQRLEAMGFAFRAPPSMA</sequence>
<dbReference type="Gene3D" id="3.90.1300.10">
    <property type="entry name" value="Amidase signature (AS) domain"/>
    <property type="match status" value="1"/>
</dbReference>
<dbReference type="RefSeq" id="WP_183970421.1">
    <property type="nucleotide sequence ID" value="NZ_BAABEW010000020.1"/>
</dbReference>
<evidence type="ECO:0000259" key="1">
    <source>
        <dbReference type="Pfam" id="PF01425"/>
    </source>
</evidence>
<accession>A0A7W8HM34</accession>
<dbReference type="InterPro" id="IPR036928">
    <property type="entry name" value="AS_sf"/>
</dbReference>
<gene>
    <name evidence="2" type="ORF">HNQ70_003653</name>
</gene>
<dbReference type="PANTHER" id="PTHR43372:SF4">
    <property type="entry name" value="FATTY-ACID AMIDE HYDROLASE 2"/>
    <property type="match status" value="1"/>
</dbReference>
<organism evidence="2 3">
    <name type="scientific">Quisquiliibacterium transsilvanicum</name>
    <dbReference type="NCBI Taxonomy" id="1549638"/>
    <lineage>
        <taxon>Bacteria</taxon>
        <taxon>Pseudomonadati</taxon>
        <taxon>Pseudomonadota</taxon>
        <taxon>Betaproteobacteria</taxon>
        <taxon>Burkholderiales</taxon>
        <taxon>Burkholderiaceae</taxon>
        <taxon>Quisquiliibacterium</taxon>
    </lineage>
</organism>
<dbReference type="InterPro" id="IPR052739">
    <property type="entry name" value="FAAH2"/>
</dbReference>